<dbReference type="AlphaFoldDB" id="H0HQT1"/>
<dbReference type="RefSeq" id="WP_008836141.1">
    <property type="nucleotide sequence ID" value="NZ_AHAM01000096.1"/>
</dbReference>
<organism evidence="1 2">
    <name type="scientific">Mesorhizobium alhagi CCNWXJ12-2</name>
    <dbReference type="NCBI Taxonomy" id="1107882"/>
    <lineage>
        <taxon>Bacteria</taxon>
        <taxon>Pseudomonadati</taxon>
        <taxon>Pseudomonadota</taxon>
        <taxon>Alphaproteobacteria</taxon>
        <taxon>Hyphomicrobiales</taxon>
        <taxon>Phyllobacteriaceae</taxon>
        <taxon>Allomesorhizobium</taxon>
    </lineage>
</organism>
<gene>
    <name evidence="1" type="ORF">MAXJ12_12557</name>
</gene>
<dbReference type="EMBL" id="AHAM01000096">
    <property type="protein sequence ID" value="EHK56895.1"/>
    <property type="molecule type" value="Genomic_DNA"/>
</dbReference>
<accession>H0HQT1</accession>
<proteinExistence type="predicted"/>
<protein>
    <submittedName>
        <fullName evidence="1">Uncharacterized protein</fullName>
    </submittedName>
</protein>
<evidence type="ECO:0000313" key="1">
    <source>
        <dbReference type="EMBL" id="EHK56895.1"/>
    </source>
</evidence>
<evidence type="ECO:0000313" key="2">
    <source>
        <dbReference type="Proteomes" id="UP000003250"/>
    </source>
</evidence>
<keyword evidence="2" id="KW-1185">Reference proteome</keyword>
<dbReference type="PATRIC" id="fig|1107882.3.peg.2459"/>
<sequence>MARVPDNVIEALRGSHELGVFLRLDTDDPMRLWLGINDIPAGIDSIDPSTSERYVGGGVLREVPSLEAVINGIADRADFQISGIDPATAAKVDFDALDVRGRDFHVGITTLDQDHQPMSSIVPLITGRASYLTEASPPVTGTDNPSVTMGLSVGFGITTRDRQSQVLWSPVHHKAEHPTDLFCDGVSRLERGVAPVWPRF</sequence>
<dbReference type="Proteomes" id="UP000003250">
    <property type="component" value="Unassembled WGS sequence"/>
</dbReference>
<dbReference type="OrthoDB" id="8358452at2"/>
<reference evidence="1 2" key="1">
    <citation type="journal article" date="2012" name="J. Bacteriol.">
        <title>Draft Genome Sequence of Mesorhizobium alhagi CCNWXJ12-2T, a Novel Salt-Resistant Species Isolated from the Desert of Northwestern China.</title>
        <authorList>
            <person name="Zhou M."/>
            <person name="Chen W."/>
            <person name="Chen H."/>
            <person name="Wei G."/>
        </authorList>
    </citation>
    <scope>NUCLEOTIDE SEQUENCE [LARGE SCALE GENOMIC DNA]</scope>
    <source>
        <strain evidence="1 2">CCNWXJ12-2</strain>
    </source>
</reference>
<name>H0HQT1_9HYPH</name>